<evidence type="ECO:0000313" key="1">
    <source>
        <dbReference type="EMBL" id="BBH05639.1"/>
    </source>
</evidence>
<dbReference type="AlphaFoldDB" id="A0A4Y1RN47"/>
<proteinExistence type="predicted"/>
<organism evidence="1">
    <name type="scientific">Prunus dulcis</name>
    <name type="common">Almond</name>
    <name type="synonym">Amygdalus dulcis</name>
    <dbReference type="NCBI Taxonomy" id="3755"/>
    <lineage>
        <taxon>Eukaryota</taxon>
        <taxon>Viridiplantae</taxon>
        <taxon>Streptophyta</taxon>
        <taxon>Embryophyta</taxon>
        <taxon>Tracheophyta</taxon>
        <taxon>Spermatophyta</taxon>
        <taxon>Magnoliopsida</taxon>
        <taxon>eudicotyledons</taxon>
        <taxon>Gunneridae</taxon>
        <taxon>Pentapetalae</taxon>
        <taxon>rosids</taxon>
        <taxon>fabids</taxon>
        <taxon>Rosales</taxon>
        <taxon>Rosaceae</taxon>
        <taxon>Amygdaloideae</taxon>
        <taxon>Amygdaleae</taxon>
        <taxon>Prunus</taxon>
    </lineage>
</organism>
<protein>
    <submittedName>
        <fullName evidence="1">Uncharacterized protein</fullName>
    </submittedName>
</protein>
<gene>
    <name evidence="1" type="ORF">Prudu_017088</name>
</gene>
<name>A0A4Y1RN47_PRUDU</name>
<accession>A0A4Y1RN47</accession>
<reference evidence="1" key="1">
    <citation type="journal article" date="2019" name="Science">
        <title>Mutation of a bHLH transcription factor allowed almond domestication.</title>
        <authorList>
            <person name="Sanchez-Perez R."/>
            <person name="Pavan S."/>
            <person name="Mazzeo R."/>
            <person name="Moldovan C."/>
            <person name="Aiese Cigliano R."/>
            <person name="Del Cueto J."/>
            <person name="Ricciardi F."/>
            <person name="Lotti C."/>
            <person name="Ricciardi L."/>
            <person name="Dicenta F."/>
            <person name="Lopez-Marques R.L."/>
            <person name="Lindberg Moller B."/>
        </authorList>
    </citation>
    <scope>NUCLEOTIDE SEQUENCE</scope>
</reference>
<dbReference type="EMBL" id="AP019302">
    <property type="protein sequence ID" value="BBH05639.1"/>
    <property type="molecule type" value="Genomic_DNA"/>
</dbReference>
<sequence length="73" mass="8393">MGQALQTSTKIVFTYYNRSCELSSCYRITAIFNQKWHGSSDCRSLLYACFGCKDVFDSMNRVFAASQLQLFHC</sequence>